<sequence>MSTKYLVYTALMTAIIAVLGFVPAIPLPIMPVPIVLQNIGIFLAAILLGRKYGTLSIIVLLLLVVAGLPLLSGGRGGIGVFAGPSAGFLFMYPVVTYLIGLVRDLYLKRINFIVLLIATVVIGVVLLDIVGTIIMGLITNLPISKSVMLSFVFMPGDIIKALIASLIGNIMLNHSRFKQLLK</sequence>
<feature type="transmembrane region" description="Helical" evidence="9">
    <location>
        <begin position="55"/>
        <end position="72"/>
    </location>
</feature>
<dbReference type="PANTHER" id="PTHR34295">
    <property type="entry name" value="BIOTIN TRANSPORTER BIOY"/>
    <property type="match status" value="1"/>
</dbReference>
<dbReference type="EMBL" id="LAKJ01000003">
    <property type="protein sequence ID" value="KKI65118.1"/>
    <property type="molecule type" value="Genomic_DNA"/>
</dbReference>
<feature type="transmembrane region" description="Helical" evidence="9">
    <location>
        <begin position="5"/>
        <end position="25"/>
    </location>
</feature>
<dbReference type="Gene3D" id="1.10.1760.20">
    <property type="match status" value="1"/>
</dbReference>
<dbReference type="RefSeq" id="WP_019468104.1">
    <property type="nucleotide sequence ID" value="NZ_BKAS01000009.1"/>
</dbReference>
<dbReference type="GeneID" id="58096832"/>
<evidence type="ECO:0000256" key="5">
    <source>
        <dbReference type="ARBA" id="ARBA00022692"/>
    </source>
</evidence>
<dbReference type="AlphaFoldDB" id="A0A0M2P5E6"/>
<feature type="transmembrane region" description="Helical" evidence="9">
    <location>
        <begin position="31"/>
        <end position="48"/>
    </location>
</feature>
<dbReference type="Pfam" id="PF02632">
    <property type="entry name" value="BioY"/>
    <property type="match status" value="1"/>
</dbReference>
<evidence type="ECO:0000256" key="4">
    <source>
        <dbReference type="ARBA" id="ARBA00022475"/>
    </source>
</evidence>
<organism evidence="10 11">
    <name type="scientific">Staphylococcus cohnii subsp. cohnii</name>
    <dbReference type="NCBI Taxonomy" id="74704"/>
    <lineage>
        <taxon>Bacteria</taxon>
        <taxon>Bacillati</taxon>
        <taxon>Bacillota</taxon>
        <taxon>Bacilli</taxon>
        <taxon>Bacillales</taxon>
        <taxon>Staphylococcaceae</taxon>
        <taxon>Staphylococcus</taxon>
        <taxon>Staphylococcus cohnii species complex</taxon>
    </lineage>
</organism>
<protein>
    <recommendedName>
        <fullName evidence="8">Biotin transporter</fullName>
    </recommendedName>
</protein>
<gene>
    <name evidence="10" type="ORF">UF66_1761</name>
</gene>
<dbReference type="GO" id="GO:0015225">
    <property type="term" value="F:biotin transmembrane transporter activity"/>
    <property type="evidence" value="ECO:0007669"/>
    <property type="project" value="UniProtKB-UniRule"/>
</dbReference>
<dbReference type="PATRIC" id="fig|74704.6.peg.1805"/>
<evidence type="ECO:0000313" key="11">
    <source>
        <dbReference type="Proteomes" id="UP000034455"/>
    </source>
</evidence>
<feature type="transmembrane region" description="Helical" evidence="9">
    <location>
        <begin position="150"/>
        <end position="172"/>
    </location>
</feature>
<keyword evidence="6 9" id="KW-1133">Transmembrane helix</keyword>
<keyword evidence="4 8" id="KW-1003">Cell membrane</keyword>
<evidence type="ECO:0000313" key="10">
    <source>
        <dbReference type="EMBL" id="KKI65118.1"/>
    </source>
</evidence>
<dbReference type="Proteomes" id="UP000034455">
    <property type="component" value="Unassembled WGS sequence"/>
</dbReference>
<dbReference type="GO" id="GO:0005886">
    <property type="term" value="C:plasma membrane"/>
    <property type="evidence" value="ECO:0007669"/>
    <property type="project" value="UniProtKB-SubCell"/>
</dbReference>
<evidence type="ECO:0000256" key="6">
    <source>
        <dbReference type="ARBA" id="ARBA00022989"/>
    </source>
</evidence>
<evidence type="ECO:0000256" key="3">
    <source>
        <dbReference type="ARBA" id="ARBA00022448"/>
    </source>
</evidence>
<keyword evidence="3 8" id="KW-0813">Transport</keyword>
<feature type="transmembrane region" description="Helical" evidence="9">
    <location>
        <begin position="78"/>
        <end position="100"/>
    </location>
</feature>
<evidence type="ECO:0000256" key="8">
    <source>
        <dbReference type="PIRNR" id="PIRNR016661"/>
    </source>
</evidence>
<reference evidence="10 11" key="1">
    <citation type="submission" date="2015-03" db="EMBL/GenBank/DDBJ databases">
        <title>Genome Assembly of Staphylococcus cohnii subsp. cohnii strain G22B2.</title>
        <authorList>
            <person name="Nair G."/>
            <person name="Kaur G."/>
            <person name="Khatri I."/>
            <person name="Singh N.K."/>
            <person name="Sathyabama S."/>
            <person name="Maurya S.K."/>
            <person name="Subramanian S."/>
            <person name="Agrewala J.N."/>
            <person name="Mayilraj S."/>
        </authorList>
    </citation>
    <scope>NUCLEOTIDE SEQUENCE [LARGE SCALE GENOMIC DNA]</scope>
    <source>
        <strain evidence="10 11">G22B2</strain>
    </source>
</reference>
<keyword evidence="7 8" id="KW-0472">Membrane</keyword>
<comment type="caution">
    <text evidence="10">The sequence shown here is derived from an EMBL/GenBank/DDBJ whole genome shotgun (WGS) entry which is preliminary data.</text>
</comment>
<evidence type="ECO:0000256" key="1">
    <source>
        <dbReference type="ARBA" id="ARBA00004651"/>
    </source>
</evidence>
<accession>A0A0M2P5E6</accession>
<comment type="similarity">
    <text evidence="2 8">Belongs to the BioY family.</text>
</comment>
<name>A0A0M2P5E6_STACC</name>
<dbReference type="PIRSF" id="PIRSF016661">
    <property type="entry name" value="BioY"/>
    <property type="match status" value="1"/>
</dbReference>
<dbReference type="InterPro" id="IPR003784">
    <property type="entry name" value="BioY"/>
</dbReference>
<dbReference type="PANTHER" id="PTHR34295:SF4">
    <property type="entry name" value="BIOTIN TRANSPORTER BIOY-RELATED"/>
    <property type="match status" value="1"/>
</dbReference>
<evidence type="ECO:0000256" key="7">
    <source>
        <dbReference type="ARBA" id="ARBA00023136"/>
    </source>
</evidence>
<evidence type="ECO:0000256" key="9">
    <source>
        <dbReference type="SAM" id="Phobius"/>
    </source>
</evidence>
<proteinExistence type="inferred from homology"/>
<feature type="transmembrane region" description="Helical" evidence="9">
    <location>
        <begin position="112"/>
        <end position="138"/>
    </location>
</feature>
<keyword evidence="5 9" id="KW-0812">Transmembrane</keyword>
<comment type="subcellular location">
    <subcellularLocation>
        <location evidence="1 8">Cell membrane</location>
        <topology evidence="1 8">Multi-pass membrane protein</topology>
    </subcellularLocation>
</comment>
<evidence type="ECO:0000256" key="2">
    <source>
        <dbReference type="ARBA" id="ARBA00010692"/>
    </source>
</evidence>